<feature type="domain" description="Histidine kinase" evidence="13">
    <location>
        <begin position="439"/>
        <end position="795"/>
    </location>
</feature>
<feature type="compositionally biased region" description="Basic and acidic residues" evidence="11">
    <location>
        <begin position="578"/>
        <end position="605"/>
    </location>
</feature>
<comment type="subcellular location">
    <subcellularLocation>
        <location evidence="2">Cell membrane</location>
    </subcellularLocation>
</comment>
<protein>
    <recommendedName>
        <fullName evidence="3">histidine kinase</fullName>
        <ecNumber evidence="3">2.7.13.3</ecNumber>
    </recommendedName>
</protein>
<reference evidence="15 16" key="1">
    <citation type="submission" date="2010-12" db="EMBL/GenBank/DDBJ databases">
        <authorList>
            <person name="Muzny D."/>
            <person name="Qin X."/>
            <person name="Buhay C."/>
            <person name="Dugan-Rocha S."/>
            <person name="Ding Y."/>
            <person name="Chen G."/>
            <person name="Hawes A."/>
            <person name="Holder M."/>
            <person name="Jhangiani S."/>
            <person name="Johnson A."/>
            <person name="Khan Z."/>
            <person name="Li Z."/>
            <person name="Liu W."/>
            <person name="Liu X."/>
            <person name="Perez L."/>
            <person name="Shen H."/>
            <person name="Wang Q."/>
            <person name="Watt J."/>
            <person name="Xi L."/>
            <person name="Xin Y."/>
            <person name="Zhou J."/>
            <person name="Deng J."/>
            <person name="Jiang H."/>
            <person name="Liu Y."/>
            <person name="Qu J."/>
            <person name="Song X.-Z."/>
            <person name="Zhang L."/>
            <person name="Villasana D."/>
            <person name="Johnson A."/>
            <person name="Liu J."/>
            <person name="Liyanage D."/>
            <person name="Lorensuhewa L."/>
            <person name="Robinson T."/>
            <person name="Song A."/>
            <person name="Song B.-B."/>
            <person name="Dinh H."/>
            <person name="Thornton R."/>
            <person name="Coyle M."/>
            <person name="Francisco L."/>
            <person name="Jackson L."/>
            <person name="Javaid M."/>
            <person name="Korchina V."/>
            <person name="Kovar C."/>
            <person name="Mata R."/>
            <person name="Mathew T."/>
            <person name="Ngo R."/>
            <person name="Nguyen L."/>
            <person name="Nguyen N."/>
            <person name="Okwuonu G."/>
            <person name="Ongeri F."/>
            <person name="Pham C."/>
            <person name="Simmons D."/>
            <person name="Wilczek-Boney K."/>
            <person name="Hale W."/>
            <person name="Jakkamsetti A."/>
            <person name="Pham P."/>
            <person name="Ruth R."/>
            <person name="San Lucas F."/>
            <person name="Warren J."/>
            <person name="Zhang J."/>
            <person name="Zhao Z."/>
            <person name="Zhou C."/>
            <person name="Zhu D."/>
            <person name="Lee S."/>
            <person name="Bess C."/>
            <person name="Blankenburg K."/>
            <person name="Forbes L."/>
            <person name="Fu Q."/>
            <person name="Gubbala S."/>
            <person name="Hirani K."/>
            <person name="Jayaseelan J.C."/>
            <person name="Lara F."/>
            <person name="Munidasa M."/>
            <person name="Palculict T."/>
            <person name="Patil S."/>
            <person name="Pu L.-L."/>
            <person name="Saada N."/>
            <person name="Tang L."/>
            <person name="Weissenberger G."/>
            <person name="Zhu Y."/>
            <person name="Hemphill L."/>
            <person name="Shang Y."/>
            <person name="Youmans B."/>
            <person name="Ayvaz T."/>
            <person name="Ross M."/>
            <person name="Santibanez J."/>
            <person name="Aqrawi P."/>
            <person name="Gross S."/>
            <person name="Joshi V."/>
            <person name="Fowler G."/>
            <person name="Nazareth L."/>
            <person name="Reid J."/>
            <person name="Worley K."/>
            <person name="Petrosino J."/>
            <person name="Highlander S."/>
            <person name="Gibbs R."/>
        </authorList>
    </citation>
    <scope>NUCLEOTIDE SEQUENCE [LARGE SCALE GENOMIC DNA]</scope>
    <source>
        <strain evidence="15 16">DSM 10105</strain>
    </source>
</reference>
<sequence>MTSEPFKQSRSEEESSSDKVRTTQAAGASDASSASRLNLETESEAGREGSQKPERENQRTQHDRNSQGESQAQQKKQTKQVKQSQHAQQTQSSQRDQKSQTWWGRFGAWRDRHKLRLDYVPLTARLVNIVFIILLIAGVFMTIAAQQLVFGALMSQTNTQLHQQATSIRSNVAMLQKQVAQRSDILNFSLNSGGSTGQKNGSSGIGREGSAPGAASGNDDTTQALRDFLDAQETNIQPEYFLQIRDAKNNVLATPFTAVIGDNLIAVPSLPVSGKTSPAIVVDGSPVTVPSRVKVISKNYTAESYNAASANWQVMAISIRDADSGKMQYIVYVAKSLYWVNDATNKVVRYFSLVSLAVIVCGAVLSLVSIRRALLPLKRIEKTAAQIAAGDLTKRVPQAPVNTEIGSLSASLNSMLSRIESSFKGQEETTEQMKRFVSDASHELRTPLAAIHGYAELYKMQRQTPGAQERADEVIDRIEASSTRMTSLVESLLSLARMDEGRGIDLAQRVRVDQLVEESAEDLHALDPQRKITIGRVAIDQNAMLNEIAAVTAQRQKGAAAQEIESESEHQKGRRRSGRQDKNRSDKNRLDKGRQDKAGYDKTLQDDMNVWETARQDRSRQTMDEPTLVGTDRLRVVEPAPAEITIGGDPTRLRQVLTNIIGNIHRYTPADSPVEIGVSVVKAVTSTGDLSKFKPVEETLNAFLEDVAIARKTQAGREFVIIRISDHGPGVAPDKIPKIFERFYTTDPSRARQKGGSGLGMSIALAVVKAHHGFICASTTDGGGLSFAIVIPASQTRVFLDRNDRLEQGTSVVDARKNRKAQKKRKKLEKQEEESITQIVYGGQSCRAD</sequence>
<evidence type="ECO:0000256" key="3">
    <source>
        <dbReference type="ARBA" id="ARBA00012438"/>
    </source>
</evidence>
<dbReference type="AlphaFoldDB" id="E6K0C1"/>
<dbReference type="PROSITE" id="PS50885">
    <property type="entry name" value="HAMP"/>
    <property type="match status" value="1"/>
</dbReference>
<dbReference type="InterPro" id="IPR003661">
    <property type="entry name" value="HisK_dim/P_dom"/>
</dbReference>
<feature type="compositionally biased region" description="Polar residues" evidence="11">
    <location>
        <begin position="191"/>
        <end position="202"/>
    </location>
</feature>
<evidence type="ECO:0000259" key="13">
    <source>
        <dbReference type="PROSITE" id="PS50109"/>
    </source>
</evidence>
<keyword evidence="6 12" id="KW-0812">Transmembrane</keyword>
<dbReference type="Gene3D" id="6.10.340.10">
    <property type="match status" value="1"/>
</dbReference>
<keyword evidence="8 12" id="KW-1133">Transmembrane helix</keyword>
<organism evidence="15 16">
    <name type="scientific">Parascardovia denticolens DSM 10105 = JCM 12538</name>
    <dbReference type="NCBI Taxonomy" id="864564"/>
    <lineage>
        <taxon>Bacteria</taxon>
        <taxon>Bacillati</taxon>
        <taxon>Actinomycetota</taxon>
        <taxon>Actinomycetes</taxon>
        <taxon>Bifidobacteriales</taxon>
        <taxon>Bifidobacteriaceae</taxon>
        <taxon>Parascardovia</taxon>
    </lineage>
</organism>
<feature type="transmembrane region" description="Helical" evidence="12">
    <location>
        <begin position="122"/>
        <end position="145"/>
    </location>
</feature>
<evidence type="ECO:0000256" key="8">
    <source>
        <dbReference type="ARBA" id="ARBA00022989"/>
    </source>
</evidence>
<keyword evidence="16" id="KW-1185">Reference proteome</keyword>
<keyword evidence="10 12" id="KW-0472">Membrane</keyword>
<feature type="compositionally biased region" description="Basic and acidic residues" evidence="11">
    <location>
        <begin position="44"/>
        <end position="66"/>
    </location>
</feature>
<dbReference type="Pfam" id="PF00512">
    <property type="entry name" value="HisKA"/>
    <property type="match status" value="1"/>
</dbReference>
<dbReference type="InterPro" id="IPR050428">
    <property type="entry name" value="TCS_sensor_his_kinase"/>
</dbReference>
<dbReference type="GO" id="GO:0005886">
    <property type="term" value="C:plasma membrane"/>
    <property type="evidence" value="ECO:0007669"/>
    <property type="project" value="UniProtKB-SubCell"/>
</dbReference>
<dbReference type="InterPro" id="IPR036890">
    <property type="entry name" value="HATPase_C_sf"/>
</dbReference>
<dbReference type="GO" id="GO:0000155">
    <property type="term" value="F:phosphorelay sensor kinase activity"/>
    <property type="evidence" value="ECO:0007669"/>
    <property type="project" value="InterPro"/>
</dbReference>
<evidence type="ECO:0000256" key="4">
    <source>
        <dbReference type="ARBA" id="ARBA00022553"/>
    </source>
</evidence>
<dbReference type="PROSITE" id="PS50109">
    <property type="entry name" value="HIS_KIN"/>
    <property type="match status" value="1"/>
</dbReference>
<dbReference type="Pfam" id="PF00672">
    <property type="entry name" value="HAMP"/>
    <property type="match status" value="1"/>
</dbReference>
<gene>
    <name evidence="15" type="ORF">HMPREF0620_1199</name>
</gene>
<comment type="caution">
    <text evidence="15">The sequence shown here is derived from an EMBL/GenBank/DDBJ whole genome shotgun (WGS) entry which is preliminary data.</text>
</comment>
<name>E6K0C1_PARDN</name>
<evidence type="ECO:0000259" key="14">
    <source>
        <dbReference type="PROSITE" id="PS50885"/>
    </source>
</evidence>
<feature type="region of interest" description="Disordered" evidence="11">
    <location>
        <begin position="559"/>
        <end position="608"/>
    </location>
</feature>
<feature type="region of interest" description="Disordered" evidence="11">
    <location>
        <begin position="191"/>
        <end position="221"/>
    </location>
</feature>
<dbReference type="KEGG" id="pdo:PSDT_0468"/>
<dbReference type="CDD" id="cd06225">
    <property type="entry name" value="HAMP"/>
    <property type="match status" value="1"/>
</dbReference>
<feature type="domain" description="HAMP" evidence="14">
    <location>
        <begin position="371"/>
        <end position="424"/>
    </location>
</feature>
<dbReference type="PRINTS" id="PR00344">
    <property type="entry name" value="BCTRLSENSOR"/>
</dbReference>
<dbReference type="InterPro" id="IPR005467">
    <property type="entry name" value="His_kinase_dom"/>
</dbReference>
<dbReference type="PANTHER" id="PTHR45436">
    <property type="entry name" value="SENSOR HISTIDINE KINASE YKOH"/>
    <property type="match status" value="1"/>
</dbReference>
<keyword evidence="7 15" id="KW-0418">Kinase</keyword>
<dbReference type="InterPro" id="IPR004358">
    <property type="entry name" value="Sig_transdc_His_kin-like_C"/>
</dbReference>
<comment type="catalytic activity">
    <reaction evidence="1">
        <text>ATP + protein L-histidine = ADP + protein N-phospho-L-histidine.</text>
        <dbReference type="EC" id="2.7.13.3"/>
    </reaction>
</comment>
<dbReference type="PANTHER" id="PTHR45436:SF5">
    <property type="entry name" value="SENSOR HISTIDINE KINASE TRCS"/>
    <property type="match status" value="1"/>
</dbReference>
<feature type="compositionally biased region" description="Low complexity" evidence="11">
    <location>
        <begin position="25"/>
        <end position="35"/>
    </location>
</feature>
<dbReference type="PATRIC" id="fig|864564.6.peg.514"/>
<dbReference type="EC" id="2.7.13.3" evidence="3"/>
<dbReference type="CDD" id="cd00082">
    <property type="entry name" value="HisKA"/>
    <property type="match status" value="1"/>
</dbReference>
<dbReference type="InterPro" id="IPR036097">
    <property type="entry name" value="HisK_dim/P_sf"/>
</dbReference>
<feature type="compositionally biased region" description="Low complexity" evidence="11">
    <location>
        <begin position="71"/>
        <end position="94"/>
    </location>
</feature>
<evidence type="ECO:0000256" key="11">
    <source>
        <dbReference type="SAM" id="MobiDB-lite"/>
    </source>
</evidence>
<dbReference type="SUPFAM" id="SSF47384">
    <property type="entry name" value="Homodimeric domain of signal transducing histidine kinase"/>
    <property type="match status" value="1"/>
</dbReference>
<evidence type="ECO:0000256" key="1">
    <source>
        <dbReference type="ARBA" id="ARBA00000085"/>
    </source>
</evidence>
<evidence type="ECO:0000256" key="12">
    <source>
        <dbReference type="SAM" id="Phobius"/>
    </source>
</evidence>
<keyword evidence="5" id="KW-0808">Transferase</keyword>
<dbReference type="Gene3D" id="3.30.565.10">
    <property type="entry name" value="Histidine kinase-like ATPase, C-terminal domain"/>
    <property type="match status" value="1"/>
</dbReference>
<dbReference type="SUPFAM" id="SSF158472">
    <property type="entry name" value="HAMP domain-like"/>
    <property type="match status" value="1"/>
</dbReference>
<proteinExistence type="predicted"/>
<evidence type="ECO:0000256" key="10">
    <source>
        <dbReference type="ARBA" id="ARBA00023136"/>
    </source>
</evidence>
<feature type="transmembrane region" description="Helical" evidence="12">
    <location>
        <begin position="350"/>
        <end position="370"/>
    </location>
</feature>
<evidence type="ECO:0000256" key="7">
    <source>
        <dbReference type="ARBA" id="ARBA00022777"/>
    </source>
</evidence>
<dbReference type="FunFam" id="1.10.287.130:FF:000001">
    <property type="entry name" value="Two-component sensor histidine kinase"/>
    <property type="match status" value="1"/>
</dbReference>
<evidence type="ECO:0000256" key="5">
    <source>
        <dbReference type="ARBA" id="ARBA00022679"/>
    </source>
</evidence>
<keyword evidence="9" id="KW-0902">Two-component regulatory system</keyword>
<accession>E6K0C1</accession>
<dbReference type="HOGENOM" id="CLU_000445_89_6_11"/>
<dbReference type="SMART" id="SM00304">
    <property type="entry name" value="HAMP"/>
    <property type="match status" value="1"/>
</dbReference>
<dbReference type="SMART" id="SM00388">
    <property type="entry name" value="HisKA"/>
    <property type="match status" value="1"/>
</dbReference>
<evidence type="ECO:0000256" key="2">
    <source>
        <dbReference type="ARBA" id="ARBA00004236"/>
    </source>
</evidence>
<dbReference type="eggNOG" id="COG2205">
    <property type="taxonomic scope" value="Bacteria"/>
</dbReference>
<keyword evidence="4" id="KW-0597">Phosphoprotein</keyword>
<dbReference type="Gene3D" id="1.10.287.130">
    <property type="match status" value="1"/>
</dbReference>
<feature type="region of interest" description="Disordered" evidence="11">
    <location>
        <begin position="1"/>
        <end position="100"/>
    </location>
</feature>
<dbReference type="Proteomes" id="UP000004946">
    <property type="component" value="Chromosome"/>
</dbReference>
<dbReference type="Pfam" id="PF02518">
    <property type="entry name" value="HATPase_c"/>
    <property type="match status" value="1"/>
</dbReference>
<dbReference type="SUPFAM" id="SSF55874">
    <property type="entry name" value="ATPase domain of HSP90 chaperone/DNA topoisomerase II/histidine kinase"/>
    <property type="match status" value="1"/>
</dbReference>
<dbReference type="InterPro" id="IPR003660">
    <property type="entry name" value="HAMP_dom"/>
</dbReference>
<evidence type="ECO:0000256" key="6">
    <source>
        <dbReference type="ARBA" id="ARBA00022692"/>
    </source>
</evidence>
<dbReference type="EMBL" id="AEON01000001">
    <property type="protein sequence ID" value="EFT84194.1"/>
    <property type="molecule type" value="Genomic_DNA"/>
</dbReference>
<dbReference type="eggNOG" id="COG5002">
    <property type="taxonomic scope" value="Bacteria"/>
</dbReference>
<evidence type="ECO:0000256" key="9">
    <source>
        <dbReference type="ARBA" id="ARBA00023012"/>
    </source>
</evidence>
<evidence type="ECO:0000313" key="16">
    <source>
        <dbReference type="Proteomes" id="UP000004946"/>
    </source>
</evidence>
<dbReference type="RefSeq" id="WP_006290589.1">
    <property type="nucleotide sequence ID" value="NZ_AP012333.1"/>
</dbReference>
<evidence type="ECO:0000313" key="15">
    <source>
        <dbReference type="EMBL" id="EFT84194.1"/>
    </source>
</evidence>
<dbReference type="InterPro" id="IPR003594">
    <property type="entry name" value="HATPase_dom"/>
</dbReference>
<dbReference type="SMART" id="SM00387">
    <property type="entry name" value="HATPase_c"/>
    <property type="match status" value="1"/>
</dbReference>
<dbReference type="CDD" id="cd00075">
    <property type="entry name" value="HATPase"/>
    <property type="match status" value="1"/>
</dbReference>
<feature type="compositionally biased region" description="Basic and acidic residues" evidence="11">
    <location>
        <begin position="7"/>
        <end position="21"/>
    </location>
</feature>